<dbReference type="EMBL" id="REFC01000017">
    <property type="protein sequence ID" value="RMA56644.1"/>
    <property type="molecule type" value="Genomic_DNA"/>
</dbReference>
<dbReference type="Proteomes" id="UP000271339">
    <property type="component" value="Unassembled WGS sequence"/>
</dbReference>
<sequence>MATQQKKPVTHVYKEINEGKFKGVKHYELKEVINGTLQLTELINISKDRNCAQSMPEYWLKIRNDNKWSKCITGLFKTGINYIYKGDLQRKKHLILFKFSTDAKTLKVFVFKDFYTRDLSNVLLLINHSAKI</sequence>
<evidence type="ECO:0000313" key="2">
    <source>
        <dbReference type="Proteomes" id="UP000271339"/>
    </source>
</evidence>
<keyword evidence="2" id="KW-1185">Reference proteome</keyword>
<evidence type="ECO:0000313" key="1">
    <source>
        <dbReference type="EMBL" id="RMA56644.1"/>
    </source>
</evidence>
<reference evidence="1 2" key="1">
    <citation type="submission" date="2018-10" db="EMBL/GenBank/DDBJ databases">
        <title>Genomic Encyclopedia of Archaeal and Bacterial Type Strains, Phase II (KMG-II): from individual species to whole genera.</title>
        <authorList>
            <person name="Goeker M."/>
        </authorList>
    </citation>
    <scope>NUCLEOTIDE SEQUENCE [LARGE SCALE GENOMIC DNA]</scope>
    <source>
        <strain evidence="1 2">DSM 23424</strain>
    </source>
</reference>
<proteinExistence type="predicted"/>
<name>A0A3L9Y8E5_9FLAO</name>
<protein>
    <submittedName>
        <fullName evidence="1">Uncharacterized protein</fullName>
    </submittedName>
</protein>
<organism evidence="1 2">
    <name type="scientific">Ulvibacter antarcticus</name>
    <dbReference type="NCBI Taxonomy" id="442714"/>
    <lineage>
        <taxon>Bacteria</taxon>
        <taxon>Pseudomonadati</taxon>
        <taxon>Bacteroidota</taxon>
        <taxon>Flavobacteriia</taxon>
        <taxon>Flavobacteriales</taxon>
        <taxon>Flavobacteriaceae</taxon>
        <taxon>Ulvibacter</taxon>
    </lineage>
</organism>
<comment type="caution">
    <text evidence="1">The sequence shown here is derived from an EMBL/GenBank/DDBJ whole genome shotgun (WGS) entry which is preliminary data.</text>
</comment>
<dbReference type="AlphaFoldDB" id="A0A3L9Y8E5"/>
<gene>
    <name evidence="1" type="ORF">BXY75_3347</name>
</gene>
<accession>A0A3L9Y8E5</accession>